<dbReference type="AlphaFoldDB" id="A0A1I5TSY7"/>
<name>A0A1I5TSY7_9GAMM</name>
<accession>A0A1I5TSY7</accession>
<gene>
    <name evidence="2" type="ORF">SAMN03084138_03325</name>
</gene>
<organism evidence="2 3">
    <name type="scientific">Enterovibrio norvegicus DSM 15893</name>
    <dbReference type="NCBI Taxonomy" id="1121869"/>
    <lineage>
        <taxon>Bacteria</taxon>
        <taxon>Pseudomonadati</taxon>
        <taxon>Pseudomonadota</taxon>
        <taxon>Gammaproteobacteria</taxon>
        <taxon>Vibrionales</taxon>
        <taxon>Vibrionaceae</taxon>
        <taxon>Enterovibrio</taxon>
    </lineage>
</organism>
<dbReference type="OrthoDB" id="6272517at2"/>
<dbReference type="RefSeq" id="WP_069596084.1">
    <property type="nucleotide sequence ID" value="NZ_FOWR01000027.1"/>
</dbReference>
<dbReference type="Proteomes" id="UP000182692">
    <property type="component" value="Unassembled WGS sequence"/>
</dbReference>
<protein>
    <submittedName>
        <fullName evidence="2">Uncharacterized protein</fullName>
    </submittedName>
</protein>
<dbReference type="GeneID" id="35874363"/>
<evidence type="ECO:0000256" key="1">
    <source>
        <dbReference type="SAM" id="SignalP"/>
    </source>
</evidence>
<feature type="chain" id="PRO_5010227937" evidence="1">
    <location>
        <begin position="28"/>
        <end position="158"/>
    </location>
</feature>
<reference evidence="2 3" key="1">
    <citation type="submission" date="2016-10" db="EMBL/GenBank/DDBJ databases">
        <authorList>
            <person name="de Groot N.N."/>
        </authorList>
    </citation>
    <scope>NUCLEOTIDE SEQUENCE [LARGE SCALE GENOMIC DNA]</scope>
    <source>
        <strain evidence="2 3">DSM 15893</strain>
    </source>
</reference>
<feature type="signal peptide" evidence="1">
    <location>
        <begin position="1"/>
        <end position="27"/>
    </location>
</feature>
<sequence>MCSFWNKQRSLLGVLLSFLLVCFSAGASTTFERQTAVSDLSTMVLSPLTHHQQDATESQNDAHLEHRAPAKSIAPGLSSILRNGSFLPERLHNTEPSYELVFDFEPSSIPSRLQYVHVSSRHWHDWTLRGPPSSLHRISGWKESNLLYRFISQADTAS</sequence>
<dbReference type="STRING" id="1121869.SAMN03084138_03325"/>
<keyword evidence="1" id="KW-0732">Signal</keyword>
<proteinExistence type="predicted"/>
<evidence type="ECO:0000313" key="3">
    <source>
        <dbReference type="Proteomes" id="UP000182692"/>
    </source>
</evidence>
<dbReference type="EMBL" id="FOWR01000027">
    <property type="protein sequence ID" value="SFP86172.1"/>
    <property type="molecule type" value="Genomic_DNA"/>
</dbReference>
<evidence type="ECO:0000313" key="2">
    <source>
        <dbReference type="EMBL" id="SFP86172.1"/>
    </source>
</evidence>